<feature type="non-terminal residue" evidence="4">
    <location>
        <position position="157"/>
    </location>
</feature>
<dbReference type="SMART" id="SM00355">
    <property type="entry name" value="ZnF_C2H2"/>
    <property type="match status" value="1"/>
</dbReference>
<reference evidence="4 5" key="1">
    <citation type="journal article" date="2018" name="Gigascience">
        <title>Genomes of trombidid mites reveal novel predicted allergens and laterally-transferred genes associated with secondary metabolism.</title>
        <authorList>
            <person name="Dong X."/>
            <person name="Chaisiri K."/>
            <person name="Xia D."/>
            <person name="Armstrong S.D."/>
            <person name="Fang Y."/>
            <person name="Donnelly M.J."/>
            <person name="Kadowaki T."/>
            <person name="McGarry J.W."/>
            <person name="Darby A.C."/>
            <person name="Makepeace B.L."/>
        </authorList>
    </citation>
    <scope>NUCLEOTIDE SEQUENCE [LARGE SCALE GENOMIC DNA]</scope>
    <source>
        <strain evidence="4">UoL-UT</strain>
    </source>
</reference>
<dbReference type="PROSITE" id="PS00028">
    <property type="entry name" value="ZINC_FINGER_C2H2_1"/>
    <property type="match status" value="1"/>
</dbReference>
<evidence type="ECO:0000256" key="2">
    <source>
        <dbReference type="SAM" id="MobiDB-lite"/>
    </source>
</evidence>
<dbReference type="InterPro" id="IPR013087">
    <property type="entry name" value="Znf_C2H2_type"/>
</dbReference>
<dbReference type="Proteomes" id="UP000288716">
    <property type="component" value="Unassembled WGS sequence"/>
</dbReference>
<feature type="region of interest" description="Disordered" evidence="2">
    <location>
        <begin position="136"/>
        <end position="157"/>
    </location>
</feature>
<accession>A0A443S046</accession>
<dbReference type="PROSITE" id="PS50157">
    <property type="entry name" value="ZINC_FINGER_C2H2_2"/>
    <property type="match status" value="1"/>
</dbReference>
<dbReference type="InterPro" id="IPR036236">
    <property type="entry name" value="Znf_C2H2_sf"/>
</dbReference>
<protein>
    <recommendedName>
        <fullName evidence="3">C2H2-type domain-containing protein</fullName>
    </recommendedName>
</protein>
<evidence type="ECO:0000313" key="4">
    <source>
        <dbReference type="EMBL" id="RWS20853.1"/>
    </source>
</evidence>
<gene>
    <name evidence="4" type="ORF">B4U80_11994</name>
</gene>
<dbReference type="OrthoDB" id="8117402at2759"/>
<dbReference type="Gene3D" id="3.30.160.60">
    <property type="entry name" value="Classic Zinc Finger"/>
    <property type="match status" value="1"/>
</dbReference>
<evidence type="ECO:0000313" key="5">
    <source>
        <dbReference type="Proteomes" id="UP000288716"/>
    </source>
</evidence>
<dbReference type="EMBL" id="NCKV01015147">
    <property type="protein sequence ID" value="RWS20853.1"/>
    <property type="molecule type" value="Genomic_DNA"/>
</dbReference>
<feature type="compositionally biased region" description="Basic and acidic residues" evidence="2">
    <location>
        <begin position="136"/>
        <end position="145"/>
    </location>
</feature>
<dbReference type="VEuPathDB" id="VectorBase:LDEU011187"/>
<keyword evidence="1" id="KW-0863">Zinc-finger</keyword>
<dbReference type="SUPFAM" id="SSF57667">
    <property type="entry name" value="beta-beta-alpha zinc fingers"/>
    <property type="match status" value="1"/>
</dbReference>
<organism evidence="4 5">
    <name type="scientific">Leptotrombidium deliense</name>
    <dbReference type="NCBI Taxonomy" id="299467"/>
    <lineage>
        <taxon>Eukaryota</taxon>
        <taxon>Metazoa</taxon>
        <taxon>Ecdysozoa</taxon>
        <taxon>Arthropoda</taxon>
        <taxon>Chelicerata</taxon>
        <taxon>Arachnida</taxon>
        <taxon>Acari</taxon>
        <taxon>Acariformes</taxon>
        <taxon>Trombidiformes</taxon>
        <taxon>Prostigmata</taxon>
        <taxon>Anystina</taxon>
        <taxon>Parasitengona</taxon>
        <taxon>Trombiculoidea</taxon>
        <taxon>Trombiculidae</taxon>
        <taxon>Leptotrombidium</taxon>
    </lineage>
</organism>
<evidence type="ECO:0000256" key="1">
    <source>
        <dbReference type="PROSITE-ProRule" id="PRU00042"/>
    </source>
</evidence>
<keyword evidence="1" id="KW-0862">Zinc</keyword>
<proteinExistence type="predicted"/>
<dbReference type="Pfam" id="PF00096">
    <property type="entry name" value="zf-C2H2"/>
    <property type="match status" value="1"/>
</dbReference>
<keyword evidence="1" id="KW-0479">Metal-binding</keyword>
<dbReference type="GO" id="GO:0008270">
    <property type="term" value="F:zinc ion binding"/>
    <property type="evidence" value="ECO:0007669"/>
    <property type="project" value="UniProtKB-KW"/>
</dbReference>
<feature type="domain" description="C2H2-type" evidence="3">
    <location>
        <begin position="17"/>
        <end position="45"/>
    </location>
</feature>
<evidence type="ECO:0000259" key="3">
    <source>
        <dbReference type="PROSITE" id="PS50157"/>
    </source>
</evidence>
<name>A0A443S046_9ACAR</name>
<comment type="caution">
    <text evidence="4">The sequence shown here is derived from an EMBL/GenBank/DDBJ whole genome shotgun (WGS) entry which is preliminary data.</text>
</comment>
<sequence length="157" mass="18717">MNAVIHIASCHNNERRYKCNLCGMKYARQWNLKKHMKDKHTVGKLTNTNGQTIKKNQLNDVWRNMWSKDVKITEEKILNEIDIHIMEIFKKGVKKYRYTSATYDIKETETIEETNHEKVTSNELQQNVLQNKQFKIYKDTDTKEEMDSEQSTSEENQ</sequence>
<keyword evidence="5" id="KW-1185">Reference proteome</keyword>
<dbReference type="AlphaFoldDB" id="A0A443S046"/>